<evidence type="ECO:0000313" key="3">
    <source>
        <dbReference type="Proteomes" id="UP000016649"/>
    </source>
</evidence>
<reference evidence="2 3" key="1">
    <citation type="submission" date="2013-08" db="EMBL/GenBank/DDBJ databases">
        <authorList>
            <person name="Weinstock G."/>
            <person name="Sodergren E."/>
            <person name="Wylie T."/>
            <person name="Fulton L."/>
            <person name="Fulton R."/>
            <person name="Fronick C."/>
            <person name="O'Laughlin M."/>
            <person name="Godfrey J."/>
            <person name="Miner T."/>
            <person name="Herter B."/>
            <person name="Appelbaum E."/>
            <person name="Cordes M."/>
            <person name="Lek S."/>
            <person name="Wollam A."/>
            <person name="Pepin K.H."/>
            <person name="Palsikar V.B."/>
            <person name="Mitreva M."/>
            <person name="Wilson R.K."/>
        </authorList>
    </citation>
    <scope>NUCLEOTIDE SEQUENCE [LARGE SCALE GENOMIC DNA]</scope>
    <source>
        <strain evidence="2 3">ATCC 700332</strain>
    </source>
</reference>
<feature type="transmembrane region" description="Helical" evidence="1">
    <location>
        <begin position="231"/>
        <end position="250"/>
    </location>
</feature>
<keyword evidence="3" id="KW-1185">Reference proteome</keyword>
<accession>A0ABN0NXS5</accession>
<gene>
    <name evidence="2" type="ORF">HMPREF9193_01481</name>
</gene>
<name>A0ABN0NXS5_TRELE</name>
<keyword evidence="1" id="KW-0472">Membrane</keyword>
<dbReference type="PANTHER" id="PTHR36832:SF1">
    <property type="entry name" value="SLR1174 PROTEIN"/>
    <property type="match status" value="1"/>
</dbReference>
<keyword evidence="1" id="KW-1133">Transmembrane helix</keyword>
<keyword evidence="1" id="KW-0812">Transmembrane</keyword>
<protein>
    <recommendedName>
        <fullName evidence="4">ABC-2 type transporter</fullName>
    </recommendedName>
</protein>
<feature type="transmembrane region" description="Helical" evidence="1">
    <location>
        <begin position="24"/>
        <end position="42"/>
    </location>
</feature>
<comment type="caution">
    <text evidence="2">The sequence shown here is derived from an EMBL/GenBank/DDBJ whole genome shotgun (WGS) entry which is preliminary data.</text>
</comment>
<evidence type="ECO:0008006" key="4">
    <source>
        <dbReference type="Google" id="ProtNLM"/>
    </source>
</evidence>
<sequence length="261" mass="30255">MICNKIFSIIRIELKNTLYYRADAFMNFFSSLLYLFVSVMIWRSLYSENILMQKTMITYLILVSVASIFVNDNLQSVFAYKIRSGSISADFLLPISFKKYMLCVSIGKGVGHFFLSTIPTVIVALLLWGIVKPIDLQGGCLYIIAQIFGFCLALEMNFLLAQVMLYTKNRDVTAFAFWTLTAIFGGRYMPYWLYPRVLLVITKCLPFHLFYSVPISIYLGKLNPMETYLHIMYQIFWFILLIWFNKLIYIKTSLTVTIQGG</sequence>
<feature type="transmembrane region" description="Helical" evidence="1">
    <location>
        <begin position="172"/>
        <end position="191"/>
    </location>
</feature>
<dbReference type="EMBL" id="AWVH01000037">
    <property type="protein sequence ID" value="ERJ92321.1"/>
    <property type="molecule type" value="Genomic_DNA"/>
</dbReference>
<feature type="transmembrane region" description="Helical" evidence="1">
    <location>
        <begin position="54"/>
        <end position="71"/>
    </location>
</feature>
<evidence type="ECO:0000313" key="2">
    <source>
        <dbReference type="EMBL" id="ERJ92321.1"/>
    </source>
</evidence>
<evidence type="ECO:0000256" key="1">
    <source>
        <dbReference type="SAM" id="Phobius"/>
    </source>
</evidence>
<dbReference type="PANTHER" id="PTHR36832">
    <property type="entry name" value="SLR1174 PROTEIN-RELATED"/>
    <property type="match status" value="1"/>
</dbReference>
<feature type="transmembrane region" description="Helical" evidence="1">
    <location>
        <begin position="109"/>
        <end position="130"/>
    </location>
</feature>
<proteinExistence type="predicted"/>
<feature type="transmembrane region" description="Helical" evidence="1">
    <location>
        <begin position="136"/>
        <end position="160"/>
    </location>
</feature>
<dbReference type="Proteomes" id="UP000016649">
    <property type="component" value="Unassembled WGS sequence"/>
</dbReference>
<organism evidence="2 3">
    <name type="scientific">Treponema lecithinolyticum ATCC 700332</name>
    <dbReference type="NCBI Taxonomy" id="1321815"/>
    <lineage>
        <taxon>Bacteria</taxon>
        <taxon>Pseudomonadati</taxon>
        <taxon>Spirochaetota</taxon>
        <taxon>Spirochaetia</taxon>
        <taxon>Spirochaetales</taxon>
        <taxon>Treponemataceae</taxon>
        <taxon>Treponema</taxon>
    </lineage>
</organism>